<keyword evidence="1" id="KW-1133">Transmembrane helix</keyword>
<reference evidence="2" key="1">
    <citation type="journal article" date="2020" name="Nature">
        <title>Giant virus diversity and host interactions through global metagenomics.</title>
        <authorList>
            <person name="Schulz F."/>
            <person name="Roux S."/>
            <person name="Paez-Espino D."/>
            <person name="Jungbluth S."/>
            <person name="Walsh D.A."/>
            <person name="Denef V.J."/>
            <person name="McMahon K.D."/>
            <person name="Konstantinidis K.T."/>
            <person name="Eloe-Fadrosh E.A."/>
            <person name="Kyrpides N.C."/>
            <person name="Woyke T."/>
        </authorList>
    </citation>
    <scope>NUCLEOTIDE SEQUENCE</scope>
    <source>
        <strain evidence="2">GVMAG-S-1029409-49</strain>
    </source>
</reference>
<name>A0A6C0LYW3_9ZZZZ</name>
<proteinExistence type="predicted"/>
<evidence type="ECO:0000313" key="2">
    <source>
        <dbReference type="EMBL" id="QHU35580.1"/>
    </source>
</evidence>
<evidence type="ECO:0000256" key="1">
    <source>
        <dbReference type="SAM" id="Phobius"/>
    </source>
</evidence>
<accession>A0A6C0LYW3</accession>
<dbReference type="AlphaFoldDB" id="A0A6C0LYW3"/>
<keyword evidence="1" id="KW-0472">Membrane</keyword>
<feature type="transmembrane region" description="Helical" evidence="1">
    <location>
        <begin position="6"/>
        <end position="25"/>
    </location>
</feature>
<organism evidence="2">
    <name type="scientific">viral metagenome</name>
    <dbReference type="NCBI Taxonomy" id="1070528"/>
    <lineage>
        <taxon>unclassified sequences</taxon>
        <taxon>metagenomes</taxon>
        <taxon>organismal metagenomes</taxon>
    </lineage>
</organism>
<keyword evidence="1" id="KW-0812">Transmembrane</keyword>
<sequence length="162" mass="18737">MKRSHAVWIVLVFAAAVISTYWFIIRPKKTLKNEQYCGECSAGNIDDTILNNASKDTSQLPIFKPEFNFREGAKQLILLEDHLFNRRKFCLDCCKKHALAAEGLFEEAMSLDTERKYEDICNDLPNRIRDVIKKLGRMDAIELGDEVRAIRKPIHVEFADKF</sequence>
<dbReference type="EMBL" id="MN740609">
    <property type="protein sequence ID" value="QHU35580.1"/>
    <property type="molecule type" value="Genomic_DNA"/>
</dbReference>
<protein>
    <submittedName>
        <fullName evidence="2">Uncharacterized protein</fullName>
    </submittedName>
</protein>